<dbReference type="eggNOG" id="KOG0229">
    <property type="taxonomic scope" value="Eukaryota"/>
</dbReference>
<keyword evidence="1" id="KW-0547">Nucleotide-binding</keyword>
<name>A0A0L0SFK5_ALLM3</name>
<dbReference type="Pfam" id="PF01504">
    <property type="entry name" value="PIP5K"/>
    <property type="match status" value="1"/>
</dbReference>
<reference evidence="4 5" key="1">
    <citation type="submission" date="2009-11" db="EMBL/GenBank/DDBJ databases">
        <title>Annotation of Allomyces macrogynus ATCC 38327.</title>
        <authorList>
            <consortium name="The Broad Institute Genome Sequencing Platform"/>
            <person name="Russ C."/>
            <person name="Cuomo C."/>
            <person name="Burger G."/>
            <person name="Gray M.W."/>
            <person name="Holland P.W.H."/>
            <person name="King N."/>
            <person name="Lang F.B.F."/>
            <person name="Roger A.J."/>
            <person name="Ruiz-Trillo I."/>
            <person name="Young S.K."/>
            <person name="Zeng Q."/>
            <person name="Gargeya S."/>
            <person name="Fitzgerald M."/>
            <person name="Haas B."/>
            <person name="Abouelleil A."/>
            <person name="Alvarado L."/>
            <person name="Arachchi H.M."/>
            <person name="Berlin A."/>
            <person name="Chapman S.B."/>
            <person name="Gearin G."/>
            <person name="Goldberg J."/>
            <person name="Griggs A."/>
            <person name="Gujja S."/>
            <person name="Hansen M."/>
            <person name="Heiman D."/>
            <person name="Howarth C."/>
            <person name="Larimer J."/>
            <person name="Lui A."/>
            <person name="MacDonald P.J.P."/>
            <person name="McCowen C."/>
            <person name="Montmayeur A."/>
            <person name="Murphy C."/>
            <person name="Neiman D."/>
            <person name="Pearson M."/>
            <person name="Priest M."/>
            <person name="Roberts A."/>
            <person name="Saif S."/>
            <person name="Shea T."/>
            <person name="Sisk P."/>
            <person name="Stolte C."/>
            <person name="Sykes S."/>
            <person name="Wortman J."/>
            <person name="Nusbaum C."/>
            <person name="Birren B."/>
        </authorList>
    </citation>
    <scope>NUCLEOTIDE SEQUENCE [LARGE SCALE GENOMIC DNA]</scope>
    <source>
        <strain evidence="4 5">ATCC 38327</strain>
    </source>
</reference>
<keyword evidence="5" id="KW-1185">Reference proteome</keyword>
<gene>
    <name evidence="4" type="ORF">AMAG_06967</name>
</gene>
<dbReference type="SUPFAM" id="SSF56104">
    <property type="entry name" value="SAICAR synthase-like"/>
    <property type="match status" value="1"/>
</dbReference>
<feature type="region of interest" description="Disordered" evidence="2">
    <location>
        <begin position="186"/>
        <end position="221"/>
    </location>
</feature>
<keyword evidence="1" id="KW-0418">Kinase</keyword>
<keyword evidence="1" id="KW-0808">Transferase</keyword>
<dbReference type="PANTHER" id="PTHR23086:SF8">
    <property type="entry name" value="PHOSPHATIDYLINOSITOL 5-PHOSPHATE 4-KINASE, ISOFORM A"/>
    <property type="match status" value="1"/>
</dbReference>
<dbReference type="InterPro" id="IPR023610">
    <property type="entry name" value="PInositol-4/5-P-5/4-kinase"/>
</dbReference>
<dbReference type="AlphaFoldDB" id="A0A0L0SFK5"/>
<dbReference type="PROSITE" id="PS51455">
    <property type="entry name" value="PIPK"/>
    <property type="match status" value="1"/>
</dbReference>
<dbReference type="Gene3D" id="3.30.810.10">
    <property type="entry name" value="2-Layer Sandwich"/>
    <property type="match status" value="1"/>
</dbReference>
<dbReference type="GO" id="GO:0046854">
    <property type="term" value="P:phosphatidylinositol phosphate biosynthetic process"/>
    <property type="evidence" value="ECO:0007669"/>
    <property type="project" value="TreeGrafter"/>
</dbReference>
<dbReference type="Proteomes" id="UP000054350">
    <property type="component" value="Unassembled WGS sequence"/>
</dbReference>
<accession>A0A0L0SFK5</accession>
<feature type="region of interest" description="Disordered" evidence="2">
    <location>
        <begin position="142"/>
        <end position="174"/>
    </location>
</feature>
<sequence length="221" mass="22598">MTLGRNPSTPRAETVRRALHQPEITKIDTVAALHVAASANADRTRSVFFADHGGFQATDANNQPGPELYFMSVIDILTPYNAAKRVEHAFKAVTQDRHQISAVPPDEYGKRFVRFMTSLVWTPPAGHFAAFAAAAGTANGTGALPARQGSPASAPAAVPSTPTGSSPLSSLSSSVSPPIMVAARAIPAGAGAGENPPGRGNGGRPCTGETGSSNGADGADE</sequence>
<dbReference type="STRING" id="578462.A0A0L0SFK5"/>
<dbReference type="PANTHER" id="PTHR23086">
    <property type="entry name" value="PHOSPHATIDYLINOSITOL-4-PHOSPHATE 5-KINASE"/>
    <property type="match status" value="1"/>
</dbReference>
<protein>
    <recommendedName>
        <fullName evidence="3">PIPK domain-containing protein</fullName>
    </recommendedName>
</protein>
<organism evidence="4 5">
    <name type="scientific">Allomyces macrogynus (strain ATCC 38327)</name>
    <name type="common">Allomyces javanicus var. macrogynus</name>
    <dbReference type="NCBI Taxonomy" id="578462"/>
    <lineage>
        <taxon>Eukaryota</taxon>
        <taxon>Fungi</taxon>
        <taxon>Fungi incertae sedis</taxon>
        <taxon>Blastocladiomycota</taxon>
        <taxon>Blastocladiomycetes</taxon>
        <taxon>Blastocladiales</taxon>
        <taxon>Blastocladiaceae</taxon>
        <taxon>Allomyces</taxon>
    </lineage>
</organism>
<evidence type="ECO:0000256" key="2">
    <source>
        <dbReference type="SAM" id="MobiDB-lite"/>
    </source>
</evidence>
<evidence type="ECO:0000313" key="4">
    <source>
        <dbReference type="EMBL" id="KNE61219.1"/>
    </source>
</evidence>
<feature type="domain" description="PIPK" evidence="3">
    <location>
        <begin position="1"/>
        <end position="120"/>
    </location>
</feature>
<dbReference type="OrthoDB" id="20783at2759"/>
<dbReference type="GO" id="GO:0005524">
    <property type="term" value="F:ATP binding"/>
    <property type="evidence" value="ECO:0007669"/>
    <property type="project" value="UniProtKB-UniRule"/>
</dbReference>
<keyword evidence="1" id="KW-0067">ATP-binding</keyword>
<proteinExistence type="predicted"/>
<dbReference type="InterPro" id="IPR002498">
    <property type="entry name" value="PInositol-4-P-4/5-kinase_core"/>
</dbReference>
<evidence type="ECO:0000256" key="1">
    <source>
        <dbReference type="PROSITE-ProRule" id="PRU00781"/>
    </source>
</evidence>
<dbReference type="GO" id="GO:0005886">
    <property type="term" value="C:plasma membrane"/>
    <property type="evidence" value="ECO:0007669"/>
    <property type="project" value="TreeGrafter"/>
</dbReference>
<dbReference type="InterPro" id="IPR027483">
    <property type="entry name" value="PInositol-4-P-4/5-kinase_C_sf"/>
</dbReference>
<reference evidence="5" key="2">
    <citation type="submission" date="2009-11" db="EMBL/GenBank/DDBJ databases">
        <title>The Genome Sequence of Allomyces macrogynus strain ATCC 38327.</title>
        <authorList>
            <consortium name="The Broad Institute Genome Sequencing Platform"/>
            <person name="Russ C."/>
            <person name="Cuomo C."/>
            <person name="Shea T."/>
            <person name="Young S.K."/>
            <person name="Zeng Q."/>
            <person name="Koehrsen M."/>
            <person name="Haas B."/>
            <person name="Borodovsky M."/>
            <person name="Guigo R."/>
            <person name="Alvarado L."/>
            <person name="Berlin A."/>
            <person name="Borenstein D."/>
            <person name="Chen Z."/>
            <person name="Engels R."/>
            <person name="Freedman E."/>
            <person name="Gellesch M."/>
            <person name="Goldberg J."/>
            <person name="Griggs A."/>
            <person name="Gujja S."/>
            <person name="Heiman D."/>
            <person name="Hepburn T."/>
            <person name="Howarth C."/>
            <person name="Jen D."/>
            <person name="Larson L."/>
            <person name="Lewis B."/>
            <person name="Mehta T."/>
            <person name="Park D."/>
            <person name="Pearson M."/>
            <person name="Roberts A."/>
            <person name="Saif S."/>
            <person name="Shenoy N."/>
            <person name="Sisk P."/>
            <person name="Stolte C."/>
            <person name="Sykes S."/>
            <person name="Walk T."/>
            <person name="White J."/>
            <person name="Yandava C."/>
            <person name="Burger G."/>
            <person name="Gray M.W."/>
            <person name="Holland P.W.H."/>
            <person name="King N."/>
            <person name="Lang F.B.F."/>
            <person name="Roger A.J."/>
            <person name="Ruiz-Trillo I."/>
            <person name="Lander E."/>
            <person name="Nusbaum C."/>
        </authorList>
    </citation>
    <scope>NUCLEOTIDE SEQUENCE [LARGE SCALE GENOMIC DNA]</scope>
    <source>
        <strain evidence="5">ATCC 38327</strain>
    </source>
</reference>
<feature type="compositionally biased region" description="Low complexity" evidence="2">
    <location>
        <begin position="186"/>
        <end position="198"/>
    </location>
</feature>
<evidence type="ECO:0000313" key="5">
    <source>
        <dbReference type="Proteomes" id="UP000054350"/>
    </source>
</evidence>
<dbReference type="GO" id="GO:0016308">
    <property type="term" value="F:1-phosphatidylinositol-4-phosphate 5-kinase activity"/>
    <property type="evidence" value="ECO:0007669"/>
    <property type="project" value="TreeGrafter"/>
</dbReference>
<dbReference type="EMBL" id="GG745337">
    <property type="protein sequence ID" value="KNE61219.1"/>
    <property type="molecule type" value="Genomic_DNA"/>
</dbReference>
<evidence type="ECO:0000259" key="3">
    <source>
        <dbReference type="PROSITE" id="PS51455"/>
    </source>
</evidence>
<dbReference type="VEuPathDB" id="FungiDB:AMAG_06967"/>